<gene>
    <name evidence="2" type="ORF">ICL16_00690</name>
</gene>
<keyword evidence="3" id="KW-1185">Reference proteome</keyword>
<reference evidence="2" key="1">
    <citation type="submission" date="2020-09" db="EMBL/GenBank/DDBJ databases">
        <title>Iningainema tapete sp. nov. (Scytonemataceae, Cyanobacteria) from greenhouses in central Florida (USA) produces two types of nodularin with biosynthetic potential for microcystin-LR and anabaenopeptins.</title>
        <authorList>
            <person name="Berthold D.E."/>
            <person name="Lefler F.W."/>
            <person name="Huang I.-S."/>
            <person name="Abdulla H."/>
            <person name="Zimba P.V."/>
            <person name="Laughinghouse H.D. IV."/>
        </authorList>
    </citation>
    <scope>NUCLEOTIDE SEQUENCE</scope>
    <source>
        <strain evidence="2">BLCCT55</strain>
    </source>
</reference>
<name>A0A8J6XCP7_9CYAN</name>
<keyword evidence="1" id="KW-0472">Membrane</keyword>
<accession>A0A8J6XCP7</accession>
<dbReference type="Proteomes" id="UP000629098">
    <property type="component" value="Unassembled WGS sequence"/>
</dbReference>
<comment type="caution">
    <text evidence="2">The sequence shown here is derived from an EMBL/GenBank/DDBJ whole genome shotgun (WGS) entry which is preliminary data.</text>
</comment>
<evidence type="ECO:0000313" key="2">
    <source>
        <dbReference type="EMBL" id="MBD2770678.1"/>
    </source>
</evidence>
<proteinExistence type="predicted"/>
<protein>
    <submittedName>
        <fullName evidence="2">Uncharacterized protein</fullName>
    </submittedName>
</protein>
<evidence type="ECO:0000313" key="3">
    <source>
        <dbReference type="Proteomes" id="UP000629098"/>
    </source>
</evidence>
<keyword evidence="1" id="KW-0812">Transmembrane</keyword>
<feature type="transmembrane region" description="Helical" evidence="1">
    <location>
        <begin position="12"/>
        <end position="32"/>
    </location>
</feature>
<evidence type="ECO:0000256" key="1">
    <source>
        <dbReference type="SAM" id="Phobius"/>
    </source>
</evidence>
<dbReference type="EMBL" id="JACXAE010000008">
    <property type="protein sequence ID" value="MBD2770678.1"/>
    <property type="molecule type" value="Genomic_DNA"/>
</dbReference>
<dbReference type="AlphaFoldDB" id="A0A8J6XCP7"/>
<organism evidence="2 3">
    <name type="scientific">Iningainema tapete BLCC-T55</name>
    <dbReference type="NCBI Taxonomy" id="2748662"/>
    <lineage>
        <taxon>Bacteria</taxon>
        <taxon>Bacillati</taxon>
        <taxon>Cyanobacteriota</taxon>
        <taxon>Cyanophyceae</taxon>
        <taxon>Nostocales</taxon>
        <taxon>Scytonemataceae</taxon>
        <taxon>Iningainema tapete</taxon>
    </lineage>
</organism>
<keyword evidence="1" id="KW-1133">Transmembrane helix</keyword>
<dbReference type="RefSeq" id="WP_190824979.1">
    <property type="nucleotide sequence ID" value="NZ_CAWPPI010000008.1"/>
</dbReference>
<sequence>MKSSNSNPNFRELILGIVVVLSLLGLIGLSVIDENSRPAFLDVAKVSIGAFIGYLIPNEK</sequence>